<dbReference type="Proteomes" id="UP001218218">
    <property type="component" value="Unassembled WGS sequence"/>
</dbReference>
<sequence>EVEGVGMVLALECLRQEKDEEIEGTIPLGIDNTSAIRTATSGQPGVGRYIWDRFYRQLAMVRDLHPRMRLRLDWMPGHVDIQGNEAADEAAKRAA</sequence>
<dbReference type="EMBL" id="JARIHO010000013">
    <property type="protein sequence ID" value="KAJ7351279.1"/>
    <property type="molecule type" value="Genomic_DNA"/>
</dbReference>
<dbReference type="InterPro" id="IPR036397">
    <property type="entry name" value="RNaseH_sf"/>
</dbReference>
<accession>A0AAD7A7K0</accession>
<dbReference type="InterPro" id="IPR012337">
    <property type="entry name" value="RNaseH-like_sf"/>
</dbReference>
<organism evidence="2 3">
    <name type="scientific">Mycena albidolilacea</name>
    <dbReference type="NCBI Taxonomy" id="1033008"/>
    <lineage>
        <taxon>Eukaryota</taxon>
        <taxon>Fungi</taxon>
        <taxon>Dikarya</taxon>
        <taxon>Basidiomycota</taxon>
        <taxon>Agaricomycotina</taxon>
        <taxon>Agaricomycetes</taxon>
        <taxon>Agaricomycetidae</taxon>
        <taxon>Agaricales</taxon>
        <taxon>Marasmiineae</taxon>
        <taxon>Mycenaceae</taxon>
        <taxon>Mycena</taxon>
    </lineage>
</organism>
<reference evidence="2" key="1">
    <citation type="submission" date="2023-03" db="EMBL/GenBank/DDBJ databases">
        <title>Massive genome expansion in bonnet fungi (Mycena s.s.) driven by repeated elements and novel gene families across ecological guilds.</title>
        <authorList>
            <consortium name="Lawrence Berkeley National Laboratory"/>
            <person name="Harder C.B."/>
            <person name="Miyauchi S."/>
            <person name="Viragh M."/>
            <person name="Kuo A."/>
            <person name="Thoen E."/>
            <person name="Andreopoulos B."/>
            <person name="Lu D."/>
            <person name="Skrede I."/>
            <person name="Drula E."/>
            <person name="Henrissat B."/>
            <person name="Morin E."/>
            <person name="Kohler A."/>
            <person name="Barry K."/>
            <person name="LaButti K."/>
            <person name="Morin E."/>
            <person name="Salamov A."/>
            <person name="Lipzen A."/>
            <person name="Mereny Z."/>
            <person name="Hegedus B."/>
            <person name="Baldrian P."/>
            <person name="Stursova M."/>
            <person name="Weitz H."/>
            <person name="Taylor A."/>
            <person name="Grigoriev I.V."/>
            <person name="Nagy L.G."/>
            <person name="Martin F."/>
            <person name="Kauserud H."/>
        </authorList>
    </citation>
    <scope>NUCLEOTIDE SEQUENCE</scope>
    <source>
        <strain evidence="2">CBHHK002</strain>
    </source>
</reference>
<dbReference type="PROSITE" id="PS50879">
    <property type="entry name" value="RNASE_H_1"/>
    <property type="match status" value="1"/>
</dbReference>
<dbReference type="InterPro" id="IPR002156">
    <property type="entry name" value="RNaseH_domain"/>
</dbReference>
<dbReference type="Gene3D" id="3.30.420.10">
    <property type="entry name" value="Ribonuclease H-like superfamily/Ribonuclease H"/>
    <property type="match status" value="1"/>
</dbReference>
<feature type="non-terminal residue" evidence="2">
    <location>
        <position position="1"/>
    </location>
</feature>
<protein>
    <recommendedName>
        <fullName evidence="1">RNase H type-1 domain-containing protein</fullName>
    </recommendedName>
</protein>
<dbReference type="AlphaFoldDB" id="A0AAD7A7K0"/>
<comment type="caution">
    <text evidence="2">The sequence shown here is derived from an EMBL/GenBank/DDBJ whole genome shotgun (WGS) entry which is preliminary data.</text>
</comment>
<name>A0AAD7A7K0_9AGAR</name>
<dbReference type="GO" id="GO:0004523">
    <property type="term" value="F:RNA-DNA hybrid ribonuclease activity"/>
    <property type="evidence" value="ECO:0007669"/>
    <property type="project" value="InterPro"/>
</dbReference>
<proteinExistence type="predicted"/>
<feature type="domain" description="RNase H type-1" evidence="1">
    <location>
        <begin position="1"/>
        <end position="95"/>
    </location>
</feature>
<dbReference type="SUPFAM" id="SSF53098">
    <property type="entry name" value="Ribonuclease H-like"/>
    <property type="match status" value="1"/>
</dbReference>
<gene>
    <name evidence="2" type="ORF">DFH08DRAFT_627134</name>
</gene>
<keyword evidence="3" id="KW-1185">Reference proteome</keyword>
<evidence type="ECO:0000313" key="3">
    <source>
        <dbReference type="Proteomes" id="UP001218218"/>
    </source>
</evidence>
<feature type="non-terminal residue" evidence="2">
    <location>
        <position position="95"/>
    </location>
</feature>
<evidence type="ECO:0000313" key="2">
    <source>
        <dbReference type="EMBL" id="KAJ7351279.1"/>
    </source>
</evidence>
<dbReference type="GO" id="GO:0003676">
    <property type="term" value="F:nucleic acid binding"/>
    <property type="evidence" value="ECO:0007669"/>
    <property type="project" value="InterPro"/>
</dbReference>
<evidence type="ECO:0000259" key="1">
    <source>
        <dbReference type="PROSITE" id="PS50879"/>
    </source>
</evidence>